<dbReference type="InterPro" id="IPR027408">
    <property type="entry name" value="PNPase/RNase_PH_dom_sf"/>
</dbReference>
<dbReference type="PANTHER" id="PTHR11953:SF1">
    <property type="entry name" value="EXOSOME COMPLEX COMPONENT RRP46"/>
    <property type="match status" value="1"/>
</dbReference>
<dbReference type="GO" id="GO:0003723">
    <property type="term" value="F:RNA binding"/>
    <property type="evidence" value="ECO:0007669"/>
    <property type="project" value="TreeGrafter"/>
</dbReference>
<dbReference type="SUPFAM" id="SSF55666">
    <property type="entry name" value="Ribonuclease PH domain 2-like"/>
    <property type="match status" value="1"/>
</dbReference>
<feature type="chain" id="PRO_5035295189" evidence="5">
    <location>
        <begin position="20"/>
        <end position="110"/>
    </location>
</feature>
<keyword evidence="7" id="KW-1185">Reference proteome</keyword>
<name>A0A8J0TIC3_XENLA</name>
<feature type="signal peptide" evidence="5">
    <location>
        <begin position="1"/>
        <end position="19"/>
    </location>
</feature>
<gene>
    <name evidence="8" type="primary">LOC108700579</name>
</gene>
<dbReference type="GO" id="GO:0016075">
    <property type="term" value="P:rRNA catabolic process"/>
    <property type="evidence" value="ECO:0007669"/>
    <property type="project" value="TreeGrafter"/>
</dbReference>
<reference evidence="8" key="1">
    <citation type="submission" date="2025-08" db="UniProtKB">
        <authorList>
            <consortium name="RefSeq"/>
        </authorList>
    </citation>
    <scope>IDENTIFICATION</scope>
    <source>
        <strain evidence="8">J_2021</strain>
        <tissue evidence="8">Erythrocytes</tissue>
    </source>
</reference>
<comment type="subcellular location">
    <subcellularLocation>
        <location evidence="1">Nucleus</location>
    </subcellularLocation>
</comment>
<evidence type="ECO:0000256" key="4">
    <source>
        <dbReference type="ARBA" id="ARBA00023242"/>
    </source>
</evidence>
<dbReference type="GO" id="GO:0071051">
    <property type="term" value="P:poly(A)-dependent snoRNA 3'-end processing"/>
    <property type="evidence" value="ECO:0007669"/>
    <property type="project" value="TreeGrafter"/>
</dbReference>
<feature type="domain" description="Exoribonuclease phosphorolytic" evidence="6">
    <location>
        <begin position="26"/>
        <end position="87"/>
    </location>
</feature>
<dbReference type="Pfam" id="PF03725">
    <property type="entry name" value="RNase_PH_C"/>
    <property type="match status" value="1"/>
</dbReference>
<dbReference type="OrthoDB" id="27298at2759"/>
<evidence type="ECO:0000256" key="5">
    <source>
        <dbReference type="SAM" id="SignalP"/>
    </source>
</evidence>
<keyword evidence="3" id="KW-0271">Exosome</keyword>
<dbReference type="KEGG" id="xla:108700579"/>
<keyword evidence="5" id="KW-0732">Signal</keyword>
<dbReference type="GeneID" id="108700579"/>
<keyword evidence="2" id="KW-0698">rRNA processing</keyword>
<evidence type="ECO:0000313" key="7">
    <source>
        <dbReference type="Proteomes" id="UP000186698"/>
    </source>
</evidence>
<organism evidence="7 8">
    <name type="scientific">Xenopus laevis</name>
    <name type="common">African clawed frog</name>
    <dbReference type="NCBI Taxonomy" id="8355"/>
    <lineage>
        <taxon>Eukaryota</taxon>
        <taxon>Metazoa</taxon>
        <taxon>Chordata</taxon>
        <taxon>Craniata</taxon>
        <taxon>Vertebrata</taxon>
        <taxon>Euteleostomi</taxon>
        <taxon>Amphibia</taxon>
        <taxon>Batrachia</taxon>
        <taxon>Anura</taxon>
        <taxon>Pipoidea</taxon>
        <taxon>Pipidae</taxon>
        <taxon>Xenopodinae</taxon>
        <taxon>Xenopus</taxon>
        <taxon>Xenopus</taxon>
    </lineage>
</organism>
<dbReference type="AlphaFoldDB" id="A0A8J0TIC3"/>
<dbReference type="GO" id="GO:0005730">
    <property type="term" value="C:nucleolus"/>
    <property type="evidence" value="ECO:0007669"/>
    <property type="project" value="TreeGrafter"/>
</dbReference>
<evidence type="ECO:0000259" key="6">
    <source>
        <dbReference type="Pfam" id="PF03725"/>
    </source>
</evidence>
<dbReference type="InterPro" id="IPR036345">
    <property type="entry name" value="ExoRNase_PH_dom2_sf"/>
</dbReference>
<evidence type="ECO:0000256" key="1">
    <source>
        <dbReference type="ARBA" id="ARBA00004123"/>
    </source>
</evidence>
<dbReference type="GO" id="GO:0034475">
    <property type="term" value="P:U4 snRNA 3'-end processing"/>
    <property type="evidence" value="ECO:0007669"/>
    <property type="project" value="TreeGrafter"/>
</dbReference>
<protein>
    <submittedName>
        <fullName evidence="8">Exosome complex component RRP46-like</fullName>
    </submittedName>
</protein>
<dbReference type="Proteomes" id="UP000186698">
    <property type="component" value="Chromosome 8S"/>
</dbReference>
<dbReference type="RefSeq" id="XP_018089262.1">
    <property type="nucleotide sequence ID" value="XM_018233773.2"/>
</dbReference>
<dbReference type="GO" id="GO:0071028">
    <property type="term" value="P:nuclear mRNA surveillance"/>
    <property type="evidence" value="ECO:0007669"/>
    <property type="project" value="TreeGrafter"/>
</dbReference>
<keyword evidence="4" id="KW-0539">Nucleus</keyword>
<proteinExistence type="predicted"/>
<evidence type="ECO:0000256" key="3">
    <source>
        <dbReference type="ARBA" id="ARBA00022835"/>
    </source>
</evidence>
<evidence type="ECO:0000256" key="2">
    <source>
        <dbReference type="ARBA" id="ARBA00022552"/>
    </source>
</evidence>
<dbReference type="InterPro" id="IPR050080">
    <property type="entry name" value="RNase_PH"/>
</dbReference>
<dbReference type="PANTHER" id="PTHR11953">
    <property type="entry name" value="EXOSOME COMPLEX COMPONENT"/>
    <property type="match status" value="1"/>
</dbReference>
<dbReference type="InterPro" id="IPR015847">
    <property type="entry name" value="ExoRNase_PH_dom2"/>
</dbReference>
<dbReference type="Gene3D" id="3.30.230.70">
    <property type="entry name" value="GHMP Kinase, N-terminal domain"/>
    <property type="match status" value="1"/>
</dbReference>
<dbReference type="GO" id="GO:0000177">
    <property type="term" value="C:cytoplasmic exosome (RNase complex)"/>
    <property type="evidence" value="ECO:0007669"/>
    <property type="project" value="TreeGrafter"/>
</dbReference>
<evidence type="ECO:0000313" key="8">
    <source>
        <dbReference type="RefSeq" id="XP_018089262.1"/>
    </source>
</evidence>
<sequence>MTRLLSCCLNAACMGLMDAGLPMRSLFCGVKCALDNDGNITLDPNVRQEKESRAVLTFAIESLERKVLMMSSRGLYSATELQQCIAATQLASKKLFQFYRDFITRRYSKS</sequence>
<dbReference type="GO" id="GO:0006364">
    <property type="term" value="P:rRNA processing"/>
    <property type="evidence" value="ECO:0007669"/>
    <property type="project" value="UniProtKB-KW"/>
</dbReference>
<dbReference type="GO" id="GO:0000176">
    <property type="term" value="C:nuclear exosome (RNase complex)"/>
    <property type="evidence" value="ECO:0007669"/>
    <property type="project" value="TreeGrafter"/>
</dbReference>
<dbReference type="CTD" id="108700579"/>
<accession>A0A8J0TIC3</accession>